<dbReference type="PROSITE" id="PS51257">
    <property type="entry name" value="PROKAR_LIPOPROTEIN"/>
    <property type="match status" value="1"/>
</dbReference>
<evidence type="ECO:0008006" key="4">
    <source>
        <dbReference type="Google" id="ProtNLM"/>
    </source>
</evidence>
<proteinExistence type="predicted"/>
<reference evidence="2 3" key="1">
    <citation type="submission" date="2014-04" db="EMBL/GenBank/DDBJ databases">
        <title>Marinobacterium kochiensis sp. nov., isolated from sediment sample collected from Kochi backwaters in Kerala, India.</title>
        <authorList>
            <person name="Singh A."/>
            <person name="Pinnaka A.K."/>
        </authorList>
    </citation>
    <scope>NUCLEOTIDE SEQUENCE [LARGE SCALE GENOMIC DNA]</scope>
    <source>
        <strain evidence="2 3">AK27</strain>
    </source>
</reference>
<keyword evidence="3" id="KW-1185">Reference proteome</keyword>
<dbReference type="EMBL" id="JMQN01000028">
    <property type="protein sequence ID" value="KEA63856.1"/>
    <property type="molecule type" value="Genomic_DNA"/>
</dbReference>
<evidence type="ECO:0000313" key="2">
    <source>
        <dbReference type="EMBL" id="KEA63856.1"/>
    </source>
</evidence>
<dbReference type="STRING" id="1232683.ADIMK_1983"/>
<dbReference type="eggNOG" id="COG3204">
    <property type="taxonomic scope" value="Bacteria"/>
</dbReference>
<dbReference type="RefSeq" id="WP_036187135.1">
    <property type="nucleotide sequence ID" value="NZ_JMQN01000028.1"/>
</dbReference>
<dbReference type="Proteomes" id="UP000028252">
    <property type="component" value="Unassembled WGS sequence"/>
</dbReference>
<sequence>MVYRSLAVSAILLLTGCAALPGAGHEGYLSVETLGFLGEPIVETSGLALDGESIWTLNDSGNGPWVYKLSPTGNLEKRVRLEGGVNIDWESMAADESSLFVADCGNNSGRREWLELYTVSWDALRRAAGESEVPASRIEFRLSDAAPVLGAHAHDNDCEAIAAVDGKIWMLTKGWQSSTSRLYTIVPDMDGQSVVSQETWPVEGLTTGMDYSPRRNELVVLGYTYGRLNSDTFIWRVPVSQGRPKWVEARRYMLWPSGQWEAIAWRGDDLLLTRESSLLGEARLGLVRLQ</sequence>
<name>A0A081FZA1_9GAMM</name>
<feature type="signal peptide" evidence="1">
    <location>
        <begin position="1"/>
        <end position="19"/>
    </location>
</feature>
<dbReference type="OrthoDB" id="5599486at2"/>
<organism evidence="2 3">
    <name type="scientific">Marinobacterium lacunae</name>
    <dbReference type="NCBI Taxonomy" id="1232683"/>
    <lineage>
        <taxon>Bacteria</taxon>
        <taxon>Pseudomonadati</taxon>
        <taxon>Pseudomonadota</taxon>
        <taxon>Gammaproteobacteria</taxon>
        <taxon>Oceanospirillales</taxon>
        <taxon>Oceanospirillaceae</taxon>
        <taxon>Marinobacterium</taxon>
    </lineage>
</organism>
<accession>A0A081FZA1</accession>
<evidence type="ECO:0000256" key="1">
    <source>
        <dbReference type="SAM" id="SignalP"/>
    </source>
</evidence>
<comment type="caution">
    <text evidence="2">The sequence shown here is derived from an EMBL/GenBank/DDBJ whole genome shotgun (WGS) entry which is preliminary data.</text>
</comment>
<gene>
    <name evidence="2" type="ORF">ADIMK_1983</name>
</gene>
<dbReference type="SUPFAM" id="SSF63829">
    <property type="entry name" value="Calcium-dependent phosphotriesterase"/>
    <property type="match status" value="1"/>
</dbReference>
<dbReference type="PATRIC" id="fig|1232683.4.peg.1946"/>
<evidence type="ECO:0000313" key="3">
    <source>
        <dbReference type="Proteomes" id="UP000028252"/>
    </source>
</evidence>
<protein>
    <recommendedName>
        <fullName evidence="4">Integral membrane protein</fullName>
    </recommendedName>
</protein>
<feature type="chain" id="PRO_5001757417" description="Integral membrane protein" evidence="1">
    <location>
        <begin position="20"/>
        <end position="290"/>
    </location>
</feature>
<keyword evidence="1" id="KW-0732">Signal</keyword>
<dbReference type="AlphaFoldDB" id="A0A081FZA1"/>